<evidence type="ECO:0000313" key="2">
    <source>
        <dbReference type="Proteomes" id="UP000671913"/>
    </source>
</evidence>
<dbReference type="Pfam" id="PF02620">
    <property type="entry name" value="YceD"/>
    <property type="match status" value="1"/>
</dbReference>
<organism evidence="1 2">
    <name type="scientific">Aceticella autotrophica</name>
    <dbReference type="NCBI Taxonomy" id="2755338"/>
    <lineage>
        <taxon>Bacteria</taxon>
        <taxon>Bacillati</taxon>
        <taxon>Bacillota</taxon>
        <taxon>Clostridia</taxon>
        <taxon>Thermoanaerobacterales</taxon>
        <taxon>Thermoanaerobacteraceae</taxon>
        <taxon>Aceticella</taxon>
    </lineage>
</organism>
<dbReference type="KEGG" id="aaut:ACETAC_06970"/>
<protein>
    <submittedName>
        <fullName evidence="1">DUF177 domain-containing protein</fullName>
    </submittedName>
</protein>
<sequence>MKIDLSKIKGHKCRNIDIDYEENLDMIEANNNTYKLDGPIHVSGNITSNLEDVFLKLFIKGKLIVQCDRCLENFIYKFDISLEESLSSFDKNYFEDNLQDKLNLSKAIKESIMLSLPMKFVCSEECKGLYYHCENNQSHESCNCQHIDPRLEALKKLSH</sequence>
<dbReference type="AlphaFoldDB" id="A0A975G9X3"/>
<dbReference type="EMBL" id="CP060096">
    <property type="protein sequence ID" value="QSZ26652.1"/>
    <property type="molecule type" value="Genomic_DNA"/>
</dbReference>
<dbReference type="Proteomes" id="UP000671913">
    <property type="component" value="Chromosome"/>
</dbReference>
<accession>A0A975G9X3</accession>
<reference evidence="1" key="1">
    <citation type="submission" date="2020-08" db="EMBL/GenBank/DDBJ databases">
        <title>Genomic insights into the carbon and energy metabolism of the first obligate autotrophic acetogenic bacterium Aceticella autotrophica gen. nov., sp. nov.</title>
        <authorList>
            <person name="Toshchakov S.V."/>
            <person name="Elcheninov A.G."/>
            <person name="Kublanov I.V."/>
            <person name="Frolov E.N."/>
            <person name="Lebedinsky A.V."/>
        </authorList>
    </citation>
    <scope>NUCLEOTIDE SEQUENCE</scope>
    <source>
        <strain evidence="1">3443-3Ac</strain>
    </source>
</reference>
<keyword evidence="2" id="KW-1185">Reference proteome</keyword>
<dbReference type="InterPro" id="IPR003772">
    <property type="entry name" value="YceD"/>
</dbReference>
<evidence type="ECO:0000313" key="1">
    <source>
        <dbReference type="EMBL" id="QSZ26652.1"/>
    </source>
</evidence>
<gene>
    <name evidence="1" type="ORF">ACETAC_06970</name>
</gene>
<proteinExistence type="predicted"/>
<name>A0A975G9X3_9THEO</name>
<dbReference type="RefSeq" id="WP_284679329.1">
    <property type="nucleotide sequence ID" value="NZ_CP060096.1"/>
</dbReference>